<feature type="transmembrane region" description="Helical" evidence="1">
    <location>
        <begin position="57"/>
        <end position="75"/>
    </location>
</feature>
<keyword evidence="1" id="KW-0812">Transmembrane</keyword>
<keyword evidence="1" id="KW-1133">Transmembrane helix</keyword>
<dbReference type="Proteomes" id="UP000013909">
    <property type="component" value="Unassembled WGS sequence"/>
</dbReference>
<proteinExistence type="predicted"/>
<evidence type="ECO:0000313" key="3">
    <source>
        <dbReference type="Proteomes" id="UP000013909"/>
    </source>
</evidence>
<gene>
    <name evidence="2" type="ORF">ADIS_2768</name>
</gene>
<dbReference type="AlphaFoldDB" id="R7ZRQ1"/>
<name>R7ZRQ1_9BACT</name>
<evidence type="ECO:0000256" key="1">
    <source>
        <dbReference type="SAM" id="Phobius"/>
    </source>
</evidence>
<evidence type="ECO:0008006" key="4">
    <source>
        <dbReference type="Google" id="ProtNLM"/>
    </source>
</evidence>
<organism evidence="2 3">
    <name type="scientific">Lunatimonas lonarensis</name>
    <dbReference type="NCBI Taxonomy" id="1232681"/>
    <lineage>
        <taxon>Bacteria</taxon>
        <taxon>Pseudomonadati</taxon>
        <taxon>Bacteroidota</taxon>
        <taxon>Cytophagia</taxon>
        <taxon>Cytophagales</taxon>
        <taxon>Cyclobacteriaceae</taxon>
    </lineage>
</organism>
<feature type="transmembrane region" description="Helical" evidence="1">
    <location>
        <begin position="29"/>
        <end position="51"/>
    </location>
</feature>
<dbReference type="EMBL" id="AQHR01000079">
    <property type="protein sequence ID" value="EON76757.1"/>
    <property type="molecule type" value="Genomic_DNA"/>
</dbReference>
<keyword evidence="3" id="KW-1185">Reference proteome</keyword>
<protein>
    <recommendedName>
        <fullName evidence="4">DUF983 domain-containing protein</fullName>
    </recommendedName>
</protein>
<keyword evidence="1" id="KW-0472">Membrane</keyword>
<dbReference type="Pfam" id="PF06170">
    <property type="entry name" value="DUF983"/>
    <property type="match status" value="1"/>
</dbReference>
<comment type="caution">
    <text evidence="2">The sequence shown here is derived from an EMBL/GenBank/DDBJ whole genome shotgun (WGS) entry which is preliminary data.</text>
</comment>
<evidence type="ECO:0000313" key="2">
    <source>
        <dbReference type="EMBL" id="EON76757.1"/>
    </source>
</evidence>
<reference evidence="2 3" key="1">
    <citation type="submission" date="2013-02" db="EMBL/GenBank/DDBJ databases">
        <title>A novel strain isolated from Lonar lake, Maharashtra, India.</title>
        <authorList>
            <person name="Singh A."/>
        </authorList>
    </citation>
    <scope>NUCLEOTIDE SEQUENCE [LARGE SCALE GENOMIC DNA]</scope>
    <source>
        <strain evidence="2 3">AK24</strain>
    </source>
</reference>
<dbReference type="STRING" id="1232681.ADIS_2768"/>
<sequence>MQKFNELNQHCPVCGYDFMPEPGFYQISLFITYAFGVALFVVFGVLTYLIFDEPTLWHYYLMIFIPALLSTPWSVRYSKVLMLYAFVWKGKA</sequence>
<accession>R7ZRQ1</accession>
<dbReference type="InterPro" id="IPR009325">
    <property type="entry name" value="DUF983"/>
</dbReference>